<evidence type="ECO:0000256" key="5">
    <source>
        <dbReference type="SAM" id="MobiDB-lite"/>
    </source>
</evidence>
<dbReference type="GO" id="GO:0000712">
    <property type="term" value="P:resolution of meiotic recombination intermediates"/>
    <property type="evidence" value="ECO:0007669"/>
    <property type="project" value="TreeGrafter"/>
</dbReference>
<proteinExistence type="inferred from homology"/>
<dbReference type="GO" id="GO:0071821">
    <property type="term" value="C:FANCM-MHF complex"/>
    <property type="evidence" value="ECO:0007669"/>
    <property type="project" value="InterPro"/>
</dbReference>
<accession>A0A7R9ZA28</accession>
<evidence type="ECO:0008006" key="7">
    <source>
        <dbReference type="Google" id="ProtNLM"/>
    </source>
</evidence>
<evidence type="ECO:0000313" key="6">
    <source>
        <dbReference type="EMBL" id="CAD8312896.1"/>
    </source>
</evidence>
<dbReference type="Gene3D" id="1.10.20.10">
    <property type="entry name" value="Histone, subunit A"/>
    <property type="match status" value="1"/>
</dbReference>
<dbReference type="SUPFAM" id="SSF47113">
    <property type="entry name" value="Histone-fold"/>
    <property type="match status" value="1"/>
</dbReference>
<dbReference type="CDD" id="cd22919">
    <property type="entry name" value="HFD_CENP-S"/>
    <property type="match status" value="1"/>
</dbReference>
<gene>
    <name evidence="6" type="ORF">TDUB1175_LOCUS11685</name>
</gene>
<reference evidence="6" key="1">
    <citation type="submission" date="2021-01" db="EMBL/GenBank/DDBJ databases">
        <authorList>
            <person name="Corre E."/>
            <person name="Pelletier E."/>
            <person name="Niang G."/>
            <person name="Scheremetjew M."/>
            <person name="Finn R."/>
            <person name="Kale V."/>
            <person name="Holt S."/>
            <person name="Cochrane G."/>
            <person name="Meng A."/>
            <person name="Brown T."/>
            <person name="Cohen L."/>
        </authorList>
    </citation>
    <scope>NUCLEOTIDE SEQUENCE</scope>
    <source>
        <strain evidence="6">CCMP147</strain>
    </source>
</reference>
<dbReference type="InterPro" id="IPR029003">
    <property type="entry name" value="CENP-S/Mhf1"/>
</dbReference>
<feature type="region of interest" description="Disordered" evidence="5">
    <location>
        <begin position="1"/>
        <end position="34"/>
    </location>
</feature>
<dbReference type="AlphaFoldDB" id="A0A7R9ZA28"/>
<comment type="similarity">
    <text evidence="1">Belongs to the TAF9 family. CENP-S/MHF1 subfamily.</text>
</comment>
<feature type="compositionally biased region" description="Low complexity" evidence="5">
    <location>
        <begin position="10"/>
        <end position="20"/>
    </location>
</feature>
<dbReference type="GO" id="GO:0046982">
    <property type="term" value="F:protein heterodimerization activity"/>
    <property type="evidence" value="ECO:0007669"/>
    <property type="project" value="InterPro"/>
</dbReference>
<dbReference type="GO" id="GO:0031297">
    <property type="term" value="P:replication fork processing"/>
    <property type="evidence" value="ECO:0007669"/>
    <property type="project" value="TreeGrafter"/>
</dbReference>
<feature type="compositionally biased region" description="Basic and acidic residues" evidence="5">
    <location>
        <begin position="167"/>
        <end position="181"/>
    </location>
</feature>
<keyword evidence="4" id="KW-0234">DNA repair</keyword>
<dbReference type="PANTHER" id="PTHR22980">
    <property type="entry name" value="CORTISTATIN"/>
    <property type="match status" value="1"/>
</dbReference>
<evidence type="ECO:0000256" key="3">
    <source>
        <dbReference type="ARBA" id="ARBA00023125"/>
    </source>
</evidence>
<evidence type="ECO:0000256" key="2">
    <source>
        <dbReference type="ARBA" id="ARBA00022763"/>
    </source>
</evidence>
<keyword evidence="2" id="KW-0227">DNA damage</keyword>
<feature type="compositionally biased region" description="Polar residues" evidence="5">
    <location>
        <begin position="182"/>
        <end position="191"/>
    </location>
</feature>
<protein>
    <recommendedName>
        <fullName evidence="7">Centromere protein S</fullName>
    </recommendedName>
</protein>
<dbReference type="GO" id="GO:0003677">
    <property type="term" value="F:DNA binding"/>
    <property type="evidence" value="ECO:0007669"/>
    <property type="project" value="UniProtKB-KW"/>
</dbReference>
<dbReference type="GO" id="GO:0006281">
    <property type="term" value="P:DNA repair"/>
    <property type="evidence" value="ECO:0007669"/>
    <property type="project" value="UniProtKB-KW"/>
</dbReference>
<dbReference type="PANTHER" id="PTHR22980:SF0">
    <property type="entry name" value="CENTROMERE PROTEIN S"/>
    <property type="match status" value="1"/>
</dbReference>
<dbReference type="Pfam" id="PF15630">
    <property type="entry name" value="CENP-S"/>
    <property type="match status" value="1"/>
</dbReference>
<feature type="region of interest" description="Disordered" evidence="5">
    <location>
        <begin position="130"/>
        <end position="271"/>
    </location>
</feature>
<evidence type="ECO:0000256" key="1">
    <source>
        <dbReference type="ARBA" id="ARBA00006612"/>
    </source>
</evidence>
<sequence length="271" mass="29914">MEAQRDDDSSSQSSSVQASSLRKATPRQTIQDNDGDALRSALHFAVGRICHEEELEQDDCARMTSEAIAALTELVYQYTTTSLANDLVSFSRHANRRTISVDDVKLVLRKDPDGLLASLEKFCGNNSLGTSGVRGKGKRTAGKKVQKDKARGRTLLQSFEGGPKSKSPRDRRREEIRRKTDGLSSSQQSSENTEDSSDLGLKSSDDEMNCDSGNEHGLAVKRSSNQIDAQRKAAGTSSDESDEEPIMRRHRKRRNGKQAPRNKAIDLTEDD</sequence>
<organism evidence="6">
    <name type="scientific">Pseudictyota dubia</name>
    <dbReference type="NCBI Taxonomy" id="2749911"/>
    <lineage>
        <taxon>Eukaryota</taxon>
        <taxon>Sar</taxon>
        <taxon>Stramenopiles</taxon>
        <taxon>Ochrophyta</taxon>
        <taxon>Bacillariophyta</taxon>
        <taxon>Mediophyceae</taxon>
        <taxon>Biddulphiophycidae</taxon>
        <taxon>Eupodiscales</taxon>
        <taxon>Odontellaceae</taxon>
        <taxon>Pseudictyota</taxon>
    </lineage>
</organism>
<dbReference type="EMBL" id="HBED01023510">
    <property type="protein sequence ID" value="CAD8312896.1"/>
    <property type="molecule type" value="Transcribed_RNA"/>
</dbReference>
<feature type="compositionally biased region" description="Basic residues" evidence="5">
    <location>
        <begin position="135"/>
        <end position="144"/>
    </location>
</feature>
<name>A0A7R9ZA28_9STRA</name>
<dbReference type="InterPro" id="IPR009072">
    <property type="entry name" value="Histone-fold"/>
</dbReference>
<evidence type="ECO:0000256" key="4">
    <source>
        <dbReference type="ARBA" id="ARBA00023204"/>
    </source>
</evidence>
<keyword evidence="3" id="KW-0238">DNA-binding</keyword>
<dbReference type="GO" id="GO:0003682">
    <property type="term" value="F:chromatin binding"/>
    <property type="evidence" value="ECO:0007669"/>
    <property type="project" value="TreeGrafter"/>
</dbReference>